<feature type="domain" description="Nuclear receptor" evidence="11">
    <location>
        <begin position="72"/>
        <end position="149"/>
    </location>
</feature>
<dbReference type="PRINTS" id="PR00047">
    <property type="entry name" value="STROIDFINGER"/>
</dbReference>
<keyword evidence="3" id="KW-0863">Zinc-finger</keyword>
<keyword evidence="7" id="KW-0804">Transcription</keyword>
<evidence type="ECO:0000256" key="4">
    <source>
        <dbReference type="ARBA" id="ARBA00022833"/>
    </source>
</evidence>
<name>A0AAV5T407_9BILA</name>
<dbReference type="Gene3D" id="3.30.50.10">
    <property type="entry name" value="Erythroid Transcription Factor GATA-1, subunit A"/>
    <property type="match status" value="1"/>
</dbReference>
<evidence type="ECO:0000256" key="3">
    <source>
        <dbReference type="ARBA" id="ARBA00022771"/>
    </source>
</evidence>
<dbReference type="EMBL" id="BTSX01000003">
    <property type="protein sequence ID" value="GMS90312.1"/>
    <property type="molecule type" value="Genomic_DNA"/>
</dbReference>
<evidence type="ECO:0000256" key="2">
    <source>
        <dbReference type="ARBA" id="ARBA00022723"/>
    </source>
</evidence>
<dbReference type="PANTHER" id="PTHR45805:SF2">
    <property type="entry name" value="NUCLEAR HORMONE RECEPTOR HR3-RELATED"/>
    <property type="match status" value="1"/>
</dbReference>
<dbReference type="InterPro" id="IPR001628">
    <property type="entry name" value="Znf_hrmn_rcpt"/>
</dbReference>
<reference evidence="12" key="1">
    <citation type="submission" date="2023-10" db="EMBL/GenBank/DDBJ databases">
        <title>Genome assembly of Pristionchus species.</title>
        <authorList>
            <person name="Yoshida K."/>
            <person name="Sommer R.J."/>
        </authorList>
    </citation>
    <scope>NUCLEOTIDE SEQUENCE</scope>
    <source>
        <strain evidence="12">RS0144</strain>
    </source>
</reference>
<proteinExistence type="predicted"/>
<evidence type="ECO:0000256" key="10">
    <source>
        <dbReference type="SAM" id="MobiDB-lite"/>
    </source>
</evidence>
<evidence type="ECO:0000256" key="9">
    <source>
        <dbReference type="ARBA" id="ARBA00023242"/>
    </source>
</evidence>
<keyword evidence="2" id="KW-0479">Metal-binding</keyword>
<accession>A0AAV5T407</accession>
<protein>
    <recommendedName>
        <fullName evidence="11">Nuclear receptor domain-containing protein</fullName>
    </recommendedName>
</protein>
<dbReference type="PANTHER" id="PTHR45805">
    <property type="entry name" value="NUCLEAR HORMONE RECEPTOR HR3-RELATED"/>
    <property type="match status" value="1"/>
</dbReference>
<evidence type="ECO:0000256" key="7">
    <source>
        <dbReference type="ARBA" id="ARBA00023163"/>
    </source>
</evidence>
<dbReference type="SUPFAM" id="SSF48508">
    <property type="entry name" value="Nuclear receptor ligand-binding domain"/>
    <property type="match status" value="1"/>
</dbReference>
<dbReference type="FunFam" id="3.30.50.10:FF:000006">
    <property type="entry name" value="Nuclear receptor subfamily 5 group A member"/>
    <property type="match status" value="1"/>
</dbReference>
<keyword evidence="13" id="KW-1185">Reference proteome</keyword>
<dbReference type="Pfam" id="PF00105">
    <property type="entry name" value="zf-C4"/>
    <property type="match status" value="1"/>
</dbReference>
<dbReference type="GO" id="GO:0008270">
    <property type="term" value="F:zinc ion binding"/>
    <property type="evidence" value="ECO:0007669"/>
    <property type="project" value="UniProtKB-KW"/>
</dbReference>
<dbReference type="GO" id="GO:0005634">
    <property type="term" value="C:nucleus"/>
    <property type="evidence" value="ECO:0007669"/>
    <property type="project" value="UniProtKB-SubCell"/>
</dbReference>
<feature type="non-terminal residue" evidence="12">
    <location>
        <position position="1"/>
    </location>
</feature>
<feature type="region of interest" description="Disordered" evidence="10">
    <location>
        <begin position="143"/>
        <end position="163"/>
    </location>
</feature>
<sequence length="626" mass="70090">LQHLQQQPSPLPAAPPFHFAMYGGPHGASEYHHHHPAQAQQIKMEYPSPPAGYGGTMSRDGLENRHPQLIPQQLCKVCGDKSSGVHYGVITCEGCKGFFRRSQQSNNTSSFTCNQKQTCEINRTTRNRCQYCRLQKCLSLGMSRDSSKSPRAKGMAGPKQKVKQEPGLIKGPEVVDHAAMLPLPFPLNHAAAVAAARTLPPLNSVQIIDNPPRAVVRPMQHTQLDGSHLIYSDSDGTLSRSPATASLGDDITTAVMQGLAAAEADTSIVPALPASSSEQRRRRGEYGEEELEGLVMEAVRAGSVKIGTDLERAWAPVRAGLAMYGYNWSPTIFPTYGRSRKEARAEYAAGLLDGYDGILCPQPLPVPAEPMNPVWDEDQRLRYNAMNDAWTGATRLALDVEKYCVETFMHSNLAKMEEYEKMTRLEIWAHMTRLACRMFQGLIELCKQMYYFSQVRQSQQITLLKRKLFSLLFLVSARAIKWEEDPLPAVRVANEMISREMIEAVPMDYEESSLLREAYNIVLGLHACALSHAEFGLIVATLMCDGEPAEDTPDYQQYPRFPLPQCVYELFWHGRGPKKEFKVAELIRRANKLCKRQKEVLHGLMAELHEDPLISELYSELFLADN</sequence>
<feature type="region of interest" description="Disordered" evidence="10">
    <location>
        <begin position="1"/>
        <end position="40"/>
    </location>
</feature>
<dbReference type="PROSITE" id="PS00031">
    <property type="entry name" value="NUCLEAR_REC_DBD_1"/>
    <property type="match status" value="1"/>
</dbReference>
<dbReference type="PROSITE" id="PS51030">
    <property type="entry name" value="NUCLEAR_REC_DBD_2"/>
    <property type="match status" value="1"/>
</dbReference>
<evidence type="ECO:0000256" key="5">
    <source>
        <dbReference type="ARBA" id="ARBA00023015"/>
    </source>
</evidence>
<evidence type="ECO:0000256" key="8">
    <source>
        <dbReference type="ARBA" id="ARBA00023170"/>
    </source>
</evidence>
<evidence type="ECO:0000256" key="1">
    <source>
        <dbReference type="ARBA" id="ARBA00004123"/>
    </source>
</evidence>
<comment type="caution">
    <text evidence="12">The sequence shown here is derived from an EMBL/GenBank/DDBJ whole genome shotgun (WGS) entry which is preliminary data.</text>
</comment>
<dbReference type="Gene3D" id="1.10.565.10">
    <property type="entry name" value="Retinoid X Receptor"/>
    <property type="match status" value="1"/>
</dbReference>
<gene>
    <name evidence="12" type="ORF">PENTCL1PPCAC_12487</name>
</gene>
<keyword evidence="5" id="KW-0805">Transcription regulation</keyword>
<evidence type="ECO:0000259" key="11">
    <source>
        <dbReference type="PROSITE" id="PS51030"/>
    </source>
</evidence>
<evidence type="ECO:0000313" key="13">
    <source>
        <dbReference type="Proteomes" id="UP001432027"/>
    </source>
</evidence>
<dbReference type="SUPFAM" id="SSF57716">
    <property type="entry name" value="Glucocorticoid receptor-like (DNA-binding domain)"/>
    <property type="match status" value="1"/>
</dbReference>
<dbReference type="AlphaFoldDB" id="A0AAV5T407"/>
<evidence type="ECO:0000256" key="6">
    <source>
        <dbReference type="ARBA" id="ARBA00023125"/>
    </source>
</evidence>
<dbReference type="GO" id="GO:0004879">
    <property type="term" value="F:nuclear receptor activity"/>
    <property type="evidence" value="ECO:0007669"/>
    <property type="project" value="TreeGrafter"/>
</dbReference>
<dbReference type="InterPro" id="IPR035500">
    <property type="entry name" value="NHR-like_dom_sf"/>
</dbReference>
<dbReference type="Proteomes" id="UP001432027">
    <property type="component" value="Unassembled WGS sequence"/>
</dbReference>
<dbReference type="SMART" id="SM00399">
    <property type="entry name" value="ZnF_C4"/>
    <property type="match status" value="1"/>
</dbReference>
<keyword evidence="4" id="KW-0862">Zinc</keyword>
<keyword evidence="9" id="KW-0539">Nucleus</keyword>
<evidence type="ECO:0000313" key="12">
    <source>
        <dbReference type="EMBL" id="GMS90312.1"/>
    </source>
</evidence>
<keyword evidence="8" id="KW-0675">Receptor</keyword>
<keyword evidence="6" id="KW-0238">DNA-binding</keyword>
<dbReference type="InterPro" id="IPR013088">
    <property type="entry name" value="Znf_NHR/GATA"/>
</dbReference>
<comment type="subcellular location">
    <subcellularLocation>
        <location evidence="1">Nucleus</location>
    </subcellularLocation>
</comment>
<organism evidence="12 13">
    <name type="scientific">Pristionchus entomophagus</name>
    <dbReference type="NCBI Taxonomy" id="358040"/>
    <lineage>
        <taxon>Eukaryota</taxon>
        <taxon>Metazoa</taxon>
        <taxon>Ecdysozoa</taxon>
        <taxon>Nematoda</taxon>
        <taxon>Chromadorea</taxon>
        <taxon>Rhabditida</taxon>
        <taxon>Rhabditina</taxon>
        <taxon>Diplogasteromorpha</taxon>
        <taxon>Diplogasteroidea</taxon>
        <taxon>Neodiplogasteridae</taxon>
        <taxon>Pristionchus</taxon>
    </lineage>
</organism>
<dbReference type="GO" id="GO:0000978">
    <property type="term" value="F:RNA polymerase II cis-regulatory region sequence-specific DNA binding"/>
    <property type="evidence" value="ECO:0007669"/>
    <property type="project" value="TreeGrafter"/>
</dbReference>